<evidence type="ECO:0000313" key="2">
    <source>
        <dbReference type="Proteomes" id="UP000004994"/>
    </source>
</evidence>
<dbReference type="InParanoid" id="A0A3Q7H672"/>
<name>A0A3Q7H672_SOLLC</name>
<protein>
    <submittedName>
        <fullName evidence="1">Uncharacterized protein</fullName>
    </submittedName>
</protein>
<proteinExistence type="predicted"/>
<sequence>KMQLLLPITPLSN</sequence>
<reference evidence="1" key="2">
    <citation type="submission" date="2019-01" db="UniProtKB">
        <authorList>
            <consortium name="EnsemblPlants"/>
        </authorList>
    </citation>
    <scope>IDENTIFICATION</scope>
    <source>
        <strain evidence="1">cv. Heinz 1706</strain>
    </source>
</reference>
<accession>A0A3Q7H672</accession>
<keyword evidence="2" id="KW-1185">Reference proteome</keyword>
<organism evidence="1">
    <name type="scientific">Solanum lycopersicum</name>
    <name type="common">Tomato</name>
    <name type="synonym">Lycopersicon esculentum</name>
    <dbReference type="NCBI Taxonomy" id="4081"/>
    <lineage>
        <taxon>Eukaryota</taxon>
        <taxon>Viridiplantae</taxon>
        <taxon>Streptophyta</taxon>
        <taxon>Embryophyta</taxon>
        <taxon>Tracheophyta</taxon>
        <taxon>Spermatophyta</taxon>
        <taxon>Magnoliopsida</taxon>
        <taxon>eudicotyledons</taxon>
        <taxon>Gunneridae</taxon>
        <taxon>Pentapetalae</taxon>
        <taxon>asterids</taxon>
        <taxon>lamiids</taxon>
        <taxon>Solanales</taxon>
        <taxon>Solanaceae</taxon>
        <taxon>Solanoideae</taxon>
        <taxon>Solaneae</taxon>
        <taxon>Solanum</taxon>
        <taxon>Solanum subgen. Lycopersicon</taxon>
    </lineage>
</organism>
<evidence type="ECO:0000313" key="1">
    <source>
        <dbReference type="EnsemblPlants" id="Solyc07g020875.1.1.1"/>
    </source>
</evidence>
<dbReference type="Gramene" id="Solyc07g020875.1.1">
    <property type="protein sequence ID" value="Solyc07g020875.1.1.1"/>
    <property type="gene ID" value="Solyc07g020875.1"/>
</dbReference>
<reference evidence="1" key="1">
    <citation type="journal article" date="2012" name="Nature">
        <title>The tomato genome sequence provides insights into fleshy fruit evolution.</title>
        <authorList>
            <consortium name="Tomato Genome Consortium"/>
        </authorList>
    </citation>
    <scope>NUCLEOTIDE SEQUENCE [LARGE SCALE GENOMIC DNA]</scope>
    <source>
        <strain evidence="1">cv. Heinz 1706</strain>
    </source>
</reference>
<dbReference type="Proteomes" id="UP000004994">
    <property type="component" value="Chromosome 7"/>
</dbReference>
<dbReference type="EnsemblPlants" id="Solyc07g020875.1.1">
    <property type="protein sequence ID" value="Solyc07g020875.1.1.1"/>
    <property type="gene ID" value="Solyc07g020875.1"/>
</dbReference>